<keyword evidence="2" id="KW-1185">Reference proteome</keyword>
<sequence length="84" mass="9822">MDELWCSDKKIPPFTRLNVLRKIWGVRTYIEYVTKISNDIDNSCHLRLTKACILSICEIGKLKPLQGLDEFYVKNEISYKIGEL</sequence>
<name>A0AAV7FL11_DENCH</name>
<reference evidence="1 2" key="1">
    <citation type="journal article" date="2021" name="Hortic Res">
        <title>Chromosome-scale assembly of the Dendrobium chrysotoxum genome enhances the understanding of orchid evolution.</title>
        <authorList>
            <person name="Zhang Y."/>
            <person name="Zhang G.Q."/>
            <person name="Zhang D."/>
            <person name="Liu X.D."/>
            <person name="Xu X.Y."/>
            <person name="Sun W.H."/>
            <person name="Yu X."/>
            <person name="Zhu X."/>
            <person name="Wang Z.W."/>
            <person name="Zhao X."/>
            <person name="Zhong W.Y."/>
            <person name="Chen H."/>
            <person name="Yin W.L."/>
            <person name="Huang T."/>
            <person name="Niu S.C."/>
            <person name="Liu Z.J."/>
        </authorList>
    </citation>
    <scope>NUCLEOTIDE SEQUENCE [LARGE SCALE GENOMIC DNA]</scope>
    <source>
        <strain evidence="1">Lindl</strain>
    </source>
</reference>
<dbReference type="EMBL" id="JAGFBR010000806">
    <property type="protein sequence ID" value="KAH0433806.1"/>
    <property type="molecule type" value="Genomic_DNA"/>
</dbReference>
<proteinExistence type="predicted"/>
<evidence type="ECO:0000313" key="2">
    <source>
        <dbReference type="Proteomes" id="UP000775213"/>
    </source>
</evidence>
<organism evidence="1 2">
    <name type="scientific">Dendrobium chrysotoxum</name>
    <name type="common">Orchid</name>
    <dbReference type="NCBI Taxonomy" id="161865"/>
    <lineage>
        <taxon>Eukaryota</taxon>
        <taxon>Viridiplantae</taxon>
        <taxon>Streptophyta</taxon>
        <taxon>Embryophyta</taxon>
        <taxon>Tracheophyta</taxon>
        <taxon>Spermatophyta</taxon>
        <taxon>Magnoliopsida</taxon>
        <taxon>Liliopsida</taxon>
        <taxon>Asparagales</taxon>
        <taxon>Orchidaceae</taxon>
        <taxon>Epidendroideae</taxon>
        <taxon>Malaxideae</taxon>
        <taxon>Dendrobiinae</taxon>
        <taxon>Dendrobium</taxon>
    </lineage>
</organism>
<evidence type="ECO:0000313" key="1">
    <source>
        <dbReference type="EMBL" id="KAH0433806.1"/>
    </source>
</evidence>
<dbReference type="AlphaFoldDB" id="A0AAV7FL11"/>
<gene>
    <name evidence="1" type="ORF">IEQ34_026937</name>
</gene>
<protein>
    <submittedName>
        <fullName evidence="1">Uncharacterized protein</fullName>
    </submittedName>
</protein>
<dbReference type="Proteomes" id="UP000775213">
    <property type="component" value="Unassembled WGS sequence"/>
</dbReference>
<comment type="caution">
    <text evidence="1">The sequence shown here is derived from an EMBL/GenBank/DDBJ whole genome shotgun (WGS) entry which is preliminary data.</text>
</comment>
<accession>A0AAV7FL11</accession>